<comment type="caution">
    <text evidence="1">The sequence shown here is derived from an EMBL/GenBank/DDBJ whole genome shotgun (WGS) entry which is preliminary data.</text>
</comment>
<protein>
    <submittedName>
        <fullName evidence="1">Uncharacterized protein</fullName>
    </submittedName>
</protein>
<gene>
    <name evidence="1" type="ORF">GCM10009838_79120</name>
</gene>
<dbReference type="Proteomes" id="UP001499854">
    <property type="component" value="Unassembled WGS sequence"/>
</dbReference>
<organism evidence="1 2">
    <name type="scientific">Catenulispora subtropica</name>
    <dbReference type="NCBI Taxonomy" id="450798"/>
    <lineage>
        <taxon>Bacteria</taxon>
        <taxon>Bacillati</taxon>
        <taxon>Actinomycetota</taxon>
        <taxon>Actinomycetes</taxon>
        <taxon>Catenulisporales</taxon>
        <taxon>Catenulisporaceae</taxon>
        <taxon>Catenulispora</taxon>
    </lineage>
</organism>
<accession>A0ABN2T8D9</accession>
<dbReference type="RefSeq" id="WP_344662348.1">
    <property type="nucleotide sequence ID" value="NZ_BAAAQM010000071.1"/>
</dbReference>
<dbReference type="EMBL" id="BAAAQM010000071">
    <property type="protein sequence ID" value="GAA2001479.1"/>
    <property type="molecule type" value="Genomic_DNA"/>
</dbReference>
<sequence>MSTPNIDGSVSRPLRVPRQVRSVTHDVLVGEEREQGTLTVSSLPDVGIVGVELRVGSHGTALAALAEAASAAVTLGLLHGAPPAAFTSKAHRVDLPIVLAADHS</sequence>
<keyword evidence="2" id="KW-1185">Reference proteome</keyword>
<name>A0ABN2T8D9_9ACTN</name>
<evidence type="ECO:0000313" key="1">
    <source>
        <dbReference type="EMBL" id="GAA2001479.1"/>
    </source>
</evidence>
<evidence type="ECO:0000313" key="2">
    <source>
        <dbReference type="Proteomes" id="UP001499854"/>
    </source>
</evidence>
<proteinExistence type="predicted"/>
<reference evidence="1 2" key="1">
    <citation type="journal article" date="2019" name="Int. J. Syst. Evol. Microbiol.">
        <title>The Global Catalogue of Microorganisms (GCM) 10K type strain sequencing project: providing services to taxonomists for standard genome sequencing and annotation.</title>
        <authorList>
            <consortium name="The Broad Institute Genomics Platform"/>
            <consortium name="The Broad Institute Genome Sequencing Center for Infectious Disease"/>
            <person name="Wu L."/>
            <person name="Ma J."/>
        </authorList>
    </citation>
    <scope>NUCLEOTIDE SEQUENCE [LARGE SCALE GENOMIC DNA]</scope>
    <source>
        <strain evidence="1 2">JCM 16013</strain>
    </source>
</reference>